<organism evidence="2 3">
    <name type="scientific">Phycomyces blakesleeanus</name>
    <dbReference type="NCBI Taxonomy" id="4837"/>
    <lineage>
        <taxon>Eukaryota</taxon>
        <taxon>Fungi</taxon>
        <taxon>Fungi incertae sedis</taxon>
        <taxon>Mucoromycota</taxon>
        <taxon>Mucoromycotina</taxon>
        <taxon>Mucoromycetes</taxon>
        <taxon>Mucorales</taxon>
        <taxon>Phycomycetaceae</taxon>
        <taxon>Phycomyces</taxon>
    </lineage>
</organism>
<feature type="compositionally biased region" description="Basic and acidic residues" evidence="1">
    <location>
        <begin position="82"/>
        <end position="94"/>
    </location>
</feature>
<feature type="region of interest" description="Disordered" evidence="1">
    <location>
        <begin position="71"/>
        <end position="94"/>
    </location>
</feature>
<dbReference type="Proteomes" id="UP001448207">
    <property type="component" value="Unassembled WGS sequence"/>
</dbReference>
<feature type="non-terminal residue" evidence="2">
    <location>
        <position position="1"/>
    </location>
</feature>
<evidence type="ECO:0000256" key="1">
    <source>
        <dbReference type="SAM" id="MobiDB-lite"/>
    </source>
</evidence>
<dbReference type="EMBL" id="JBCLYO010000015">
    <property type="protein sequence ID" value="KAL0082552.1"/>
    <property type="molecule type" value="Genomic_DNA"/>
</dbReference>
<name>A0ABR3ATT6_PHYBL</name>
<feature type="compositionally biased region" description="Polar residues" evidence="1">
    <location>
        <begin position="71"/>
        <end position="81"/>
    </location>
</feature>
<protein>
    <submittedName>
        <fullName evidence="2">Uncharacterized protein</fullName>
    </submittedName>
</protein>
<keyword evidence="3" id="KW-1185">Reference proteome</keyword>
<evidence type="ECO:0000313" key="3">
    <source>
        <dbReference type="Proteomes" id="UP001448207"/>
    </source>
</evidence>
<gene>
    <name evidence="2" type="ORF">J3Q64DRAFT_1642745</name>
</gene>
<proteinExistence type="predicted"/>
<accession>A0ABR3ATT6</accession>
<evidence type="ECO:0000313" key="2">
    <source>
        <dbReference type="EMBL" id="KAL0082552.1"/>
    </source>
</evidence>
<sequence length="94" mass="10318">VQQKISSSSRLLRHCFIAAYSNTCNHLTTNPCNNLTPTFGSSSCNADTPVASITDINDYEYSLAFTTSTSTNDNLSVTSTKNTDDWNEEIKKSN</sequence>
<reference evidence="2 3" key="1">
    <citation type="submission" date="2024-04" db="EMBL/GenBank/DDBJ databases">
        <title>Symmetric and asymmetric DNA N6-adenine methylation regulates different biological responses in Mucorales.</title>
        <authorList>
            <consortium name="Lawrence Berkeley National Laboratory"/>
            <person name="Lax C."/>
            <person name="Mondo S.J."/>
            <person name="Osorio-Concepcion M."/>
            <person name="Muszewska A."/>
            <person name="Corrochano-Luque M."/>
            <person name="Gutierrez G."/>
            <person name="Riley R."/>
            <person name="Lipzen A."/>
            <person name="Guo J."/>
            <person name="Hundley H."/>
            <person name="Amirebrahimi M."/>
            <person name="Ng V."/>
            <person name="Lorenzo-Gutierrez D."/>
            <person name="Binder U."/>
            <person name="Yang J."/>
            <person name="Song Y."/>
            <person name="Canovas D."/>
            <person name="Navarro E."/>
            <person name="Freitag M."/>
            <person name="Gabaldon T."/>
            <person name="Grigoriev I.V."/>
            <person name="Corrochano L.M."/>
            <person name="Nicolas F.E."/>
            <person name="Garre V."/>
        </authorList>
    </citation>
    <scope>NUCLEOTIDE SEQUENCE [LARGE SCALE GENOMIC DNA]</scope>
    <source>
        <strain evidence="2 3">L51</strain>
    </source>
</reference>
<comment type="caution">
    <text evidence="2">The sequence shown here is derived from an EMBL/GenBank/DDBJ whole genome shotgun (WGS) entry which is preliminary data.</text>
</comment>